<dbReference type="InterPro" id="IPR010499">
    <property type="entry name" value="AraC_E-bd"/>
</dbReference>
<evidence type="ECO:0000256" key="1">
    <source>
        <dbReference type="ARBA" id="ARBA00023015"/>
    </source>
</evidence>
<dbReference type="InterPro" id="IPR018062">
    <property type="entry name" value="HTH_AraC-typ_CS"/>
</dbReference>
<dbReference type="PROSITE" id="PS00041">
    <property type="entry name" value="HTH_ARAC_FAMILY_1"/>
    <property type="match status" value="1"/>
</dbReference>
<keyword evidence="6" id="KW-1185">Reference proteome</keyword>
<proteinExistence type="predicted"/>
<dbReference type="InterPro" id="IPR020449">
    <property type="entry name" value="Tscrpt_reg_AraC-type_HTH"/>
</dbReference>
<evidence type="ECO:0000259" key="4">
    <source>
        <dbReference type="PROSITE" id="PS01124"/>
    </source>
</evidence>
<gene>
    <name evidence="5" type="ordered locus">Runsl_5080</name>
</gene>
<evidence type="ECO:0000256" key="3">
    <source>
        <dbReference type="ARBA" id="ARBA00023163"/>
    </source>
</evidence>
<dbReference type="KEGG" id="rsi:Runsl_5080"/>
<dbReference type="Pfam" id="PF06445">
    <property type="entry name" value="GyrI-like"/>
    <property type="match status" value="1"/>
</dbReference>
<dbReference type="Pfam" id="PF12833">
    <property type="entry name" value="HTH_18"/>
    <property type="match status" value="1"/>
</dbReference>
<dbReference type="SUPFAM" id="SSF55136">
    <property type="entry name" value="Probable bacterial effector-binding domain"/>
    <property type="match status" value="1"/>
</dbReference>
<dbReference type="SMART" id="SM00342">
    <property type="entry name" value="HTH_ARAC"/>
    <property type="match status" value="1"/>
</dbReference>
<dbReference type="InterPro" id="IPR018060">
    <property type="entry name" value="HTH_AraC"/>
</dbReference>
<dbReference type="InterPro" id="IPR050908">
    <property type="entry name" value="SmbC-like"/>
</dbReference>
<feature type="domain" description="HTH araC/xylS-type" evidence="4">
    <location>
        <begin position="14"/>
        <end position="112"/>
    </location>
</feature>
<dbReference type="SUPFAM" id="SSF46689">
    <property type="entry name" value="Homeodomain-like"/>
    <property type="match status" value="2"/>
</dbReference>
<dbReference type="PANTHER" id="PTHR40055">
    <property type="entry name" value="TRANSCRIPTIONAL REGULATOR YGIV-RELATED"/>
    <property type="match status" value="1"/>
</dbReference>
<evidence type="ECO:0000313" key="5">
    <source>
        <dbReference type="EMBL" id="AEI51385.1"/>
    </source>
</evidence>
<dbReference type="PRINTS" id="PR00032">
    <property type="entry name" value="HTHARAC"/>
</dbReference>
<evidence type="ECO:0000256" key="2">
    <source>
        <dbReference type="ARBA" id="ARBA00023125"/>
    </source>
</evidence>
<name>A0A7U3ZQ95_RUNSL</name>
<dbReference type="Gene3D" id="1.10.10.60">
    <property type="entry name" value="Homeodomain-like"/>
    <property type="match status" value="2"/>
</dbReference>
<accession>A0A7U3ZQ95</accession>
<dbReference type="RefSeq" id="WP_013930664.1">
    <property type="nucleotide sequence ID" value="NC_015703.1"/>
</dbReference>
<dbReference type="SMART" id="SM00871">
    <property type="entry name" value="AraC_E_bind"/>
    <property type="match status" value="1"/>
</dbReference>
<keyword evidence="2" id="KW-0238">DNA-binding</keyword>
<dbReference type="Gene3D" id="3.20.80.10">
    <property type="entry name" value="Regulatory factor, effector binding domain"/>
    <property type="match status" value="1"/>
</dbReference>
<organism evidence="5 6">
    <name type="scientific">Runella slithyformis (strain ATCC 29530 / DSM 19594 / LMG 11500 / NCIMB 11436 / LSU 4)</name>
    <dbReference type="NCBI Taxonomy" id="761193"/>
    <lineage>
        <taxon>Bacteria</taxon>
        <taxon>Pseudomonadati</taxon>
        <taxon>Bacteroidota</taxon>
        <taxon>Cytophagia</taxon>
        <taxon>Cytophagales</taxon>
        <taxon>Spirosomataceae</taxon>
        <taxon>Runella</taxon>
    </lineage>
</organism>
<dbReference type="InterPro" id="IPR009057">
    <property type="entry name" value="Homeodomain-like_sf"/>
</dbReference>
<reference evidence="6" key="1">
    <citation type="submission" date="2011-06" db="EMBL/GenBank/DDBJ databases">
        <title>The complete genome of chromosome of Runella slithyformis DSM 19594.</title>
        <authorList>
            <consortium name="US DOE Joint Genome Institute (JGI-PGF)"/>
            <person name="Lucas S."/>
            <person name="Han J."/>
            <person name="Lapidus A."/>
            <person name="Bruce D."/>
            <person name="Goodwin L."/>
            <person name="Pitluck S."/>
            <person name="Peters L."/>
            <person name="Kyrpides N."/>
            <person name="Mavromatis K."/>
            <person name="Ivanova N."/>
            <person name="Ovchinnikova G."/>
            <person name="Zhang X."/>
            <person name="Misra M."/>
            <person name="Detter J.C."/>
            <person name="Tapia R."/>
            <person name="Han C."/>
            <person name="Land M."/>
            <person name="Hauser L."/>
            <person name="Markowitz V."/>
            <person name="Cheng J.-F."/>
            <person name="Hugenholtz P."/>
            <person name="Woyke T."/>
            <person name="Wu D."/>
            <person name="Tindall B."/>
            <person name="Faehrich R."/>
            <person name="Brambilla E."/>
            <person name="Klenk H.-P."/>
            <person name="Eisen J.A."/>
        </authorList>
    </citation>
    <scope>NUCLEOTIDE SEQUENCE [LARGE SCALE GENOMIC DNA]</scope>
    <source>
        <strain evidence="6">ATCC 29530 / DSM 19594 / LMG 11500 / NCIMB 11436 / LSU 4</strain>
    </source>
</reference>
<dbReference type="GO" id="GO:0003700">
    <property type="term" value="F:DNA-binding transcription factor activity"/>
    <property type="evidence" value="ECO:0007669"/>
    <property type="project" value="InterPro"/>
</dbReference>
<keyword evidence="3" id="KW-0804">Transcription</keyword>
<dbReference type="PANTHER" id="PTHR40055:SF1">
    <property type="entry name" value="TRANSCRIPTIONAL REGULATOR YGIV-RELATED"/>
    <property type="match status" value="1"/>
</dbReference>
<dbReference type="GO" id="GO:0043565">
    <property type="term" value="F:sequence-specific DNA binding"/>
    <property type="evidence" value="ECO:0007669"/>
    <property type="project" value="InterPro"/>
</dbReference>
<dbReference type="Proteomes" id="UP000000493">
    <property type="component" value="Chromosome"/>
</dbReference>
<dbReference type="InterPro" id="IPR011256">
    <property type="entry name" value="Reg_factor_effector_dom_sf"/>
</dbReference>
<reference evidence="5 6" key="2">
    <citation type="journal article" date="2012" name="Stand. Genomic Sci.">
        <title>Complete genome sequence of the aquatic bacterium Runella slithyformis type strain (LSU 4(T)).</title>
        <authorList>
            <person name="Copeland A."/>
            <person name="Zhang X."/>
            <person name="Misra M."/>
            <person name="Lapidus A."/>
            <person name="Nolan M."/>
            <person name="Lucas S."/>
            <person name="Deshpande S."/>
            <person name="Cheng J.F."/>
            <person name="Tapia R."/>
            <person name="Goodwin L.A."/>
            <person name="Pitluck S."/>
            <person name="Liolios K."/>
            <person name="Pagani I."/>
            <person name="Ivanova N."/>
            <person name="Mikhailova N."/>
            <person name="Pati A."/>
            <person name="Chen A."/>
            <person name="Palaniappan K."/>
            <person name="Land M."/>
            <person name="Hauser L."/>
            <person name="Pan C."/>
            <person name="Jeffries C.D."/>
            <person name="Detter J.C."/>
            <person name="Brambilla E.M."/>
            <person name="Rohde M."/>
            <person name="Djao O.D."/>
            <person name="Goker M."/>
            <person name="Sikorski J."/>
            <person name="Tindall B.J."/>
            <person name="Woyke T."/>
            <person name="Bristow J."/>
            <person name="Eisen J.A."/>
            <person name="Markowitz V."/>
            <person name="Hugenholtz P."/>
            <person name="Kyrpides N.C."/>
            <person name="Klenk H.P."/>
            <person name="Mavromatis K."/>
        </authorList>
    </citation>
    <scope>NUCLEOTIDE SEQUENCE [LARGE SCALE GENOMIC DNA]</scope>
    <source>
        <strain evidence="6">ATCC 29530 / DSM 19594 / LMG 11500 / NCIMB 11436 / LSU 4</strain>
    </source>
</reference>
<protein>
    <submittedName>
        <fullName evidence="5">Transcriptional regulator, AraC family</fullName>
    </submittedName>
</protein>
<keyword evidence="1" id="KW-0805">Transcription regulation</keyword>
<evidence type="ECO:0000313" key="6">
    <source>
        <dbReference type="Proteomes" id="UP000000493"/>
    </source>
</evidence>
<sequence length="289" mass="33127">MRTDTKNSYLESINKAIAFIESNSATDIQLKDIAIQANLSQYHFHRVFKSLTGDTTKAFLTRLRLEKAALKLKHSQIEVGQIALDCGYQNHETFTRAFKEYFGLTPIEYRNSIAEKTTDKQKEYEKANIDLNALNVQGPIIKTIPDLHLSYIRHTGSYDKAGSSFQKLMFWAATHLVLKLKPVTIGIVHDNPDLTAEQHIRFDACVLVSKEIKPSGEIGYKKIEGGKFAVFTYKGGYEGFYPVYDYIYNVCLFENKFDLADKPALEWYVKSPPFYKPENFVTDFYLPVK</sequence>
<dbReference type="InterPro" id="IPR029442">
    <property type="entry name" value="GyrI-like"/>
</dbReference>
<dbReference type="PROSITE" id="PS01124">
    <property type="entry name" value="HTH_ARAC_FAMILY_2"/>
    <property type="match status" value="1"/>
</dbReference>
<dbReference type="EMBL" id="CP002859">
    <property type="protein sequence ID" value="AEI51385.1"/>
    <property type="molecule type" value="Genomic_DNA"/>
</dbReference>
<dbReference type="AlphaFoldDB" id="A0A7U3ZQ95"/>